<dbReference type="Proteomes" id="UP000219331">
    <property type="component" value="Unassembled WGS sequence"/>
</dbReference>
<dbReference type="Gene3D" id="1.10.10.10">
    <property type="entry name" value="Winged helix-like DNA-binding domain superfamily/Winged helix DNA-binding domain"/>
    <property type="match status" value="1"/>
</dbReference>
<keyword evidence="3 6" id="KW-0238">DNA-binding</keyword>
<dbReference type="RefSeq" id="WP_097175789.1">
    <property type="nucleotide sequence ID" value="NZ_OBML01000009.1"/>
</dbReference>
<dbReference type="PANTHER" id="PTHR30579:SF7">
    <property type="entry name" value="HTH-TYPE TRANSCRIPTIONAL REGULATOR LRHA-RELATED"/>
    <property type="match status" value="1"/>
</dbReference>
<keyword evidence="2" id="KW-0805">Transcription regulation</keyword>
<dbReference type="AlphaFoldDB" id="A0A285TAF1"/>
<dbReference type="InterPro" id="IPR050176">
    <property type="entry name" value="LTTR"/>
</dbReference>
<evidence type="ECO:0000256" key="1">
    <source>
        <dbReference type="ARBA" id="ARBA00009437"/>
    </source>
</evidence>
<keyword evidence="7" id="KW-1185">Reference proteome</keyword>
<proteinExistence type="inferred from homology"/>
<feature type="domain" description="HTH lysR-type" evidence="5">
    <location>
        <begin position="5"/>
        <end position="62"/>
    </location>
</feature>
<dbReference type="EMBL" id="OBML01000009">
    <property type="protein sequence ID" value="SOC18222.1"/>
    <property type="molecule type" value="Genomic_DNA"/>
</dbReference>
<dbReference type="Pfam" id="PF00126">
    <property type="entry name" value="HTH_1"/>
    <property type="match status" value="1"/>
</dbReference>
<dbReference type="STRING" id="538381.GCA_001696535_02509"/>
<evidence type="ECO:0000313" key="6">
    <source>
        <dbReference type="EMBL" id="SOC18222.1"/>
    </source>
</evidence>
<dbReference type="Pfam" id="PF03466">
    <property type="entry name" value="LysR_substrate"/>
    <property type="match status" value="1"/>
</dbReference>
<dbReference type="OrthoDB" id="1631201at2"/>
<evidence type="ECO:0000256" key="4">
    <source>
        <dbReference type="ARBA" id="ARBA00023163"/>
    </source>
</evidence>
<dbReference type="GO" id="GO:0003677">
    <property type="term" value="F:DNA binding"/>
    <property type="evidence" value="ECO:0007669"/>
    <property type="project" value="UniProtKB-KW"/>
</dbReference>
<evidence type="ECO:0000256" key="2">
    <source>
        <dbReference type="ARBA" id="ARBA00023015"/>
    </source>
</evidence>
<reference evidence="6 7" key="1">
    <citation type="submission" date="2017-08" db="EMBL/GenBank/DDBJ databases">
        <authorList>
            <person name="de Groot N.N."/>
        </authorList>
    </citation>
    <scope>NUCLEOTIDE SEQUENCE [LARGE SCALE GENOMIC DNA]</scope>
    <source>
        <strain evidence="6 7">USBA 352</strain>
    </source>
</reference>
<dbReference type="GO" id="GO:0003700">
    <property type="term" value="F:DNA-binding transcription factor activity"/>
    <property type="evidence" value="ECO:0007669"/>
    <property type="project" value="InterPro"/>
</dbReference>
<organism evidence="6 7">
    <name type="scientific">Stappia indica</name>
    <dbReference type="NCBI Taxonomy" id="538381"/>
    <lineage>
        <taxon>Bacteria</taxon>
        <taxon>Pseudomonadati</taxon>
        <taxon>Pseudomonadota</taxon>
        <taxon>Alphaproteobacteria</taxon>
        <taxon>Hyphomicrobiales</taxon>
        <taxon>Stappiaceae</taxon>
        <taxon>Stappia</taxon>
    </lineage>
</organism>
<dbReference type="InterPro" id="IPR005119">
    <property type="entry name" value="LysR_subst-bd"/>
</dbReference>
<gene>
    <name evidence="6" type="ORF">SAMN05421512_109231</name>
</gene>
<protein>
    <submittedName>
        <fullName evidence="6">DNA-binding transcriptional regulator, LysR family</fullName>
    </submittedName>
</protein>
<dbReference type="PROSITE" id="PS50931">
    <property type="entry name" value="HTH_LYSR"/>
    <property type="match status" value="1"/>
</dbReference>
<name>A0A285TAF1_9HYPH</name>
<dbReference type="InterPro" id="IPR036390">
    <property type="entry name" value="WH_DNA-bd_sf"/>
</dbReference>
<dbReference type="SUPFAM" id="SSF46785">
    <property type="entry name" value="Winged helix' DNA-binding domain"/>
    <property type="match status" value="1"/>
</dbReference>
<evidence type="ECO:0000313" key="7">
    <source>
        <dbReference type="Proteomes" id="UP000219331"/>
    </source>
</evidence>
<evidence type="ECO:0000256" key="3">
    <source>
        <dbReference type="ARBA" id="ARBA00023125"/>
    </source>
</evidence>
<dbReference type="InterPro" id="IPR000847">
    <property type="entry name" value="LysR_HTH_N"/>
</dbReference>
<sequence>MAHALDIDQLRTFLAIAELGSFTKAADAVNKTQSAVSMQMKRLEDRLERQIFVKDGRQSRLTEDGHRLIEFAQRMIRLNDETVTAFSAPSIVGRVRLGLPDDYAERLLPQVLAAFARLNPAIEIAVQCQGSIFTGELIERGELDLAIVTSGDCVRVQGEVIRREPLHWVAPANQCLHCEDVLRLALGPTTCAWRSQAVALLDRMNRAHCIAYTSSSAAALIGAVQAGLAIAVLPESAIRAGMRILGESDGFPMLPPCDITMIRAASATDPVHDALCAHIRAAIGNVSTEMLMAAE</sequence>
<dbReference type="PRINTS" id="PR00039">
    <property type="entry name" value="HTHLYSR"/>
</dbReference>
<dbReference type="InterPro" id="IPR036388">
    <property type="entry name" value="WH-like_DNA-bd_sf"/>
</dbReference>
<evidence type="ECO:0000259" key="5">
    <source>
        <dbReference type="PROSITE" id="PS50931"/>
    </source>
</evidence>
<dbReference type="SUPFAM" id="SSF53850">
    <property type="entry name" value="Periplasmic binding protein-like II"/>
    <property type="match status" value="1"/>
</dbReference>
<dbReference type="FunFam" id="1.10.10.10:FF:000001">
    <property type="entry name" value="LysR family transcriptional regulator"/>
    <property type="match status" value="1"/>
</dbReference>
<accession>A0A285TAF1</accession>
<keyword evidence="4" id="KW-0804">Transcription</keyword>
<dbReference type="PANTHER" id="PTHR30579">
    <property type="entry name" value="TRANSCRIPTIONAL REGULATOR"/>
    <property type="match status" value="1"/>
</dbReference>
<comment type="similarity">
    <text evidence="1">Belongs to the LysR transcriptional regulatory family.</text>
</comment>
<dbReference type="Gene3D" id="3.40.190.10">
    <property type="entry name" value="Periplasmic binding protein-like II"/>
    <property type="match status" value="2"/>
</dbReference>